<dbReference type="GO" id="GO:0004767">
    <property type="term" value="F:sphingomyelin phosphodiesterase activity"/>
    <property type="evidence" value="ECO:0007669"/>
    <property type="project" value="InterPro"/>
</dbReference>
<keyword evidence="8" id="KW-0746">Sphingolipid metabolism</keyword>
<dbReference type="SUPFAM" id="SSF56219">
    <property type="entry name" value="DNase I-like"/>
    <property type="match status" value="1"/>
</dbReference>
<dbReference type="InterPro" id="IPR036691">
    <property type="entry name" value="Endo/exonu/phosph_ase_sf"/>
</dbReference>
<proteinExistence type="predicted"/>
<dbReference type="GO" id="GO:0006665">
    <property type="term" value="P:sphingolipid metabolic process"/>
    <property type="evidence" value="ECO:0007669"/>
    <property type="project" value="UniProtKB-KW"/>
</dbReference>
<dbReference type="Proteomes" id="UP000228711">
    <property type="component" value="Unassembled WGS sequence"/>
</dbReference>
<sequence>MQISIATVNLWGLPWPFSIHKSRRIRDLISVIQKERFDVLAIQELWIPRDLRIIKNSLPEYHVFAKSNTAINPSGLVLFSLFDLHDCRVIPFHMPLFHKENPSHKGVLKAHIRINENDLTICNTHLYFGGKQKLHPLQKKQFTQLNACLPKTPTILCGDFNVNKNQLDIQKTFTLLSNPEVFTIDYSTRYARFLFNRVHGRDRSPDMIFANFPTDVTKTRIITEPLLSDHFLVVVKMKI</sequence>
<dbReference type="PANTHER" id="PTHR16320:SF24">
    <property type="entry name" value="PHOSPHODIESTERASE, PUTATIVE-RELATED"/>
    <property type="match status" value="1"/>
</dbReference>
<evidence type="ECO:0000256" key="11">
    <source>
        <dbReference type="ARBA" id="ARBA00023136"/>
    </source>
</evidence>
<dbReference type="GO" id="GO:0046872">
    <property type="term" value="F:metal ion binding"/>
    <property type="evidence" value="ECO:0007669"/>
    <property type="project" value="UniProtKB-KW"/>
</dbReference>
<comment type="pathway">
    <text evidence="2">Lipid metabolism; sphingolipid metabolism.</text>
</comment>
<evidence type="ECO:0000256" key="4">
    <source>
        <dbReference type="ARBA" id="ARBA00022692"/>
    </source>
</evidence>
<dbReference type="Gene3D" id="3.60.10.10">
    <property type="entry name" value="Endonuclease/exonuclease/phosphatase"/>
    <property type="match status" value="1"/>
</dbReference>
<dbReference type="PANTHER" id="PTHR16320">
    <property type="entry name" value="SPHINGOMYELINASE FAMILY MEMBER"/>
    <property type="match status" value="1"/>
</dbReference>
<dbReference type="InterPro" id="IPR005135">
    <property type="entry name" value="Endo/exonuclease/phosphatase"/>
</dbReference>
<evidence type="ECO:0000256" key="9">
    <source>
        <dbReference type="ARBA" id="ARBA00022989"/>
    </source>
</evidence>
<protein>
    <recommendedName>
        <fullName evidence="12">Endonuclease/exonuclease/phosphatase domain-containing protein</fullName>
    </recommendedName>
</protein>
<keyword evidence="6" id="KW-0378">Hydrolase</keyword>
<evidence type="ECO:0000256" key="8">
    <source>
        <dbReference type="ARBA" id="ARBA00022919"/>
    </source>
</evidence>
<evidence type="ECO:0000256" key="6">
    <source>
        <dbReference type="ARBA" id="ARBA00022801"/>
    </source>
</evidence>
<name>A0A2H0YVR2_9BACT</name>
<reference evidence="14" key="1">
    <citation type="submission" date="2017-09" db="EMBL/GenBank/DDBJ databases">
        <title>Depth-based differentiation of microbial function through sediment-hosted aquifers and enrichment of novel symbionts in the deep terrestrial subsurface.</title>
        <authorList>
            <person name="Probst A.J."/>
            <person name="Ladd B."/>
            <person name="Jarett J.K."/>
            <person name="Geller-Mcgrath D.E."/>
            <person name="Sieber C.M.K."/>
            <person name="Emerson J.B."/>
            <person name="Anantharaman K."/>
            <person name="Thomas B.C."/>
            <person name="Malmstrom R."/>
            <person name="Stieglmeier M."/>
            <person name="Klingl A."/>
            <person name="Woyke T."/>
            <person name="Ryan C.M."/>
            <person name="Banfield J.F."/>
        </authorList>
    </citation>
    <scope>NUCLEOTIDE SEQUENCE [LARGE SCALE GENOMIC DNA]</scope>
</reference>
<evidence type="ECO:0000256" key="10">
    <source>
        <dbReference type="ARBA" id="ARBA00023098"/>
    </source>
</evidence>
<keyword evidence="5" id="KW-0479">Metal-binding</keyword>
<evidence type="ECO:0000256" key="2">
    <source>
        <dbReference type="ARBA" id="ARBA00004760"/>
    </source>
</evidence>
<comment type="caution">
    <text evidence="13">The sequence shown here is derived from an EMBL/GenBank/DDBJ whole genome shotgun (WGS) entry which is preliminary data.</text>
</comment>
<evidence type="ECO:0000256" key="7">
    <source>
        <dbReference type="ARBA" id="ARBA00022842"/>
    </source>
</evidence>
<comment type="subcellular location">
    <subcellularLocation>
        <location evidence="1">Membrane</location>
        <topology evidence="1">Multi-pass membrane protein</topology>
    </subcellularLocation>
</comment>
<keyword evidence="9" id="KW-1133">Transmembrane helix</keyword>
<dbReference type="GO" id="GO:0016020">
    <property type="term" value="C:membrane"/>
    <property type="evidence" value="ECO:0007669"/>
    <property type="project" value="UniProtKB-SubCell"/>
</dbReference>
<keyword evidence="10" id="KW-0443">Lipid metabolism</keyword>
<dbReference type="InterPro" id="IPR038772">
    <property type="entry name" value="Sph/SMPD2-like"/>
</dbReference>
<evidence type="ECO:0000259" key="12">
    <source>
        <dbReference type="Pfam" id="PF03372"/>
    </source>
</evidence>
<evidence type="ECO:0000313" key="13">
    <source>
        <dbReference type="EMBL" id="PIS41823.1"/>
    </source>
</evidence>
<evidence type="ECO:0000256" key="1">
    <source>
        <dbReference type="ARBA" id="ARBA00004141"/>
    </source>
</evidence>
<keyword evidence="4" id="KW-0812">Transmembrane</keyword>
<gene>
    <name evidence="13" type="ORF">COT25_01060</name>
</gene>
<organism evidence="13 14">
    <name type="scientific">Candidatus Kerfeldbacteria bacterium CG08_land_8_20_14_0_20_42_7</name>
    <dbReference type="NCBI Taxonomy" id="2014245"/>
    <lineage>
        <taxon>Bacteria</taxon>
        <taxon>Candidatus Kerfeldiibacteriota</taxon>
    </lineage>
</organism>
<evidence type="ECO:0000256" key="3">
    <source>
        <dbReference type="ARBA" id="ARBA00004991"/>
    </source>
</evidence>
<comment type="pathway">
    <text evidence="3">Sphingolipid metabolism.</text>
</comment>
<dbReference type="EMBL" id="PEXV01000042">
    <property type="protein sequence ID" value="PIS41823.1"/>
    <property type="molecule type" value="Genomic_DNA"/>
</dbReference>
<dbReference type="AlphaFoldDB" id="A0A2H0YVR2"/>
<dbReference type="Pfam" id="PF03372">
    <property type="entry name" value="Exo_endo_phos"/>
    <property type="match status" value="1"/>
</dbReference>
<evidence type="ECO:0000256" key="5">
    <source>
        <dbReference type="ARBA" id="ARBA00022723"/>
    </source>
</evidence>
<feature type="domain" description="Endonuclease/exonuclease/phosphatase" evidence="12">
    <location>
        <begin position="6"/>
        <end position="211"/>
    </location>
</feature>
<keyword evidence="7" id="KW-0460">Magnesium</keyword>
<keyword evidence="11" id="KW-0472">Membrane</keyword>
<evidence type="ECO:0000313" key="14">
    <source>
        <dbReference type="Proteomes" id="UP000228711"/>
    </source>
</evidence>
<accession>A0A2H0YVR2</accession>